<dbReference type="PRINTS" id="PR00953">
    <property type="entry name" value="TYPE3IMRPROT"/>
</dbReference>
<keyword evidence="6 10" id="KW-1133">Transmembrane helix</keyword>
<name>A0A1G7ICG9_9BACT</name>
<dbReference type="GO" id="GO:0005886">
    <property type="term" value="C:plasma membrane"/>
    <property type="evidence" value="ECO:0007669"/>
    <property type="project" value="UniProtKB-SubCell"/>
</dbReference>
<dbReference type="GO" id="GO:0009425">
    <property type="term" value="C:bacterial-type flagellum basal body"/>
    <property type="evidence" value="ECO:0007669"/>
    <property type="project" value="UniProtKB-SubCell"/>
</dbReference>
<dbReference type="GO" id="GO:0006605">
    <property type="term" value="P:protein targeting"/>
    <property type="evidence" value="ECO:0007669"/>
    <property type="project" value="UniProtKB-UniRule"/>
</dbReference>
<evidence type="ECO:0000256" key="8">
    <source>
        <dbReference type="ARBA" id="ARBA00023143"/>
    </source>
</evidence>
<dbReference type="Proteomes" id="UP000199355">
    <property type="component" value="Unassembled WGS sequence"/>
</dbReference>
<feature type="transmembrane region" description="Helical" evidence="10">
    <location>
        <begin position="123"/>
        <end position="143"/>
    </location>
</feature>
<comment type="subcellular location">
    <subcellularLocation>
        <location evidence="10">Cell membrane</location>
        <topology evidence="10">Multi-pass membrane protein</topology>
    </subcellularLocation>
    <subcellularLocation>
        <location evidence="10">Bacterial flagellum basal body</location>
    </subcellularLocation>
</comment>
<keyword evidence="5 10" id="KW-0812">Transmembrane</keyword>
<keyword evidence="4 10" id="KW-1003">Cell membrane</keyword>
<organism evidence="11 12">
    <name type="scientific">Desulfovibrio legallii</name>
    <dbReference type="NCBI Taxonomy" id="571438"/>
    <lineage>
        <taxon>Bacteria</taxon>
        <taxon>Pseudomonadati</taxon>
        <taxon>Thermodesulfobacteriota</taxon>
        <taxon>Desulfovibrionia</taxon>
        <taxon>Desulfovibrionales</taxon>
        <taxon>Desulfovibrionaceae</taxon>
        <taxon>Desulfovibrio</taxon>
    </lineage>
</organism>
<keyword evidence="7 10" id="KW-0472">Membrane</keyword>
<dbReference type="InterPro" id="IPR002010">
    <property type="entry name" value="T3SS_IM_R"/>
</dbReference>
<accession>A0A1G7ICG9</accession>
<dbReference type="GO" id="GO:0044780">
    <property type="term" value="P:bacterial-type flagellum assembly"/>
    <property type="evidence" value="ECO:0007669"/>
    <property type="project" value="UniProtKB-UniRule"/>
</dbReference>
<reference evidence="12" key="1">
    <citation type="submission" date="2016-10" db="EMBL/GenBank/DDBJ databases">
        <authorList>
            <person name="Varghese N."/>
            <person name="Submissions S."/>
        </authorList>
    </citation>
    <scope>NUCLEOTIDE SEQUENCE [LARGE SCALE GENOMIC DNA]</scope>
    <source>
        <strain evidence="12">KHC7</strain>
    </source>
</reference>
<comment type="function">
    <text evidence="1 10">Role in flagellar biosynthesis.</text>
</comment>
<dbReference type="Pfam" id="PF01311">
    <property type="entry name" value="Bac_export_1"/>
    <property type="match status" value="1"/>
</dbReference>
<keyword evidence="11" id="KW-0966">Cell projection</keyword>
<keyword evidence="12" id="KW-1185">Reference proteome</keyword>
<evidence type="ECO:0000256" key="7">
    <source>
        <dbReference type="ARBA" id="ARBA00023136"/>
    </source>
</evidence>
<feature type="transmembrane region" description="Helical" evidence="10">
    <location>
        <begin position="38"/>
        <end position="57"/>
    </location>
</feature>
<evidence type="ECO:0000256" key="6">
    <source>
        <dbReference type="ARBA" id="ARBA00022989"/>
    </source>
</evidence>
<keyword evidence="8 10" id="KW-0975">Bacterial flagellum</keyword>
<feature type="transmembrane region" description="Helical" evidence="10">
    <location>
        <begin position="12"/>
        <end position="32"/>
    </location>
</feature>
<feature type="transmembrane region" description="Helical" evidence="10">
    <location>
        <begin position="181"/>
        <end position="203"/>
    </location>
</feature>
<proteinExistence type="inferred from homology"/>
<evidence type="ECO:0000256" key="9">
    <source>
        <dbReference type="NCBIfam" id="TIGR01400"/>
    </source>
</evidence>
<evidence type="ECO:0000256" key="3">
    <source>
        <dbReference type="ARBA" id="ARBA00021717"/>
    </source>
</evidence>
<dbReference type="PANTHER" id="PTHR30065:SF1">
    <property type="entry name" value="SURFACE PRESENTATION OF ANTIGENS PROTEIN SPAR"/>
    <property type="match status" value="1"/>
</dbReference>
<feature type="transmembrane region" description="Helical" evidence="10">
    <location>
        <begin position="215"/>
        <end position="236"/>
    </location>
</feature>
<evidence type="ECO:0000256" key="10">
    <source>
        <dbReference type="RuleBase" id="RU362071"/>
    </source>
</evidence>
<comment type="similarity">
    <text evidence="2 10">Belongs to the FliR/MopE/SpaR family.</text>
</comment>
<dbReference type="RefSeq" id="WP_092152494.1">
    <property type="nucleotide sequence ID" value="NZ_FNBX01000001.1"/>
</dbReference>
<dbReference type="AlphaFoldDB" id="A0A1G7ICG9"/>
<feature type="transmembrane region" description="Helical" evidence="10">
    <location>
        <begin position="155"/>
        <end position="175"/>
    </location>
</feature>
<keyword evidence="11" id="KW-0282">Flagellum</keyword>
<dbReference type="OrthoDB" id="9797790at2"/>
<feature type="transmembrane region" description="Helical" evidence="10">
    <location>
        <begin position="69"/>
        <end position="91"/>
    </location>
</feature>
<gene>
    <name evidence="11" type="ORF">SAMN05192586_101241</name>
</gene>
<evidence type="ECO:0000256" key="4">
    <source>
        <dbReference type="ARBA" id="ARBA00022475"/>
    </source>
</evidence>
<sequence length="264" mass="28554">MDVFNYNPADMLSLLLTIMRVSIVVFMLPIFSTNNIPVQVKAAITIVLSLGIWPGLAVQAPLPQHPFDLVLMLLGEVVLGMVLGMAVNFLFMGVQAGGELLGFQMGFTMINFADPLTGNQTGITAFFLWMVTALTFLALNGHLYMLRGFAASFKLVPPGGLLLGSVVLDQILHLAGQMFVLALQIAAPVMVALFLVEVSLGLVSRTSPQIHIMEFGFPIKIGVGFFFTGLLLVVLAEHVAVFVSGLDGLFDNLLRAMSPRYVVR</sequence>
<keyword evidence="11" id="KW-0969">Cilium</keyword>
<evidence type="ECO:0000256" key="5">
    <source>
        <dbReference type="ARBA" id="ARBA00022692"/>
    </source>
</evidence>
<dbReference type="PANTHER" id="PTHR30065">
    <property type="entry name" value="FLAGELLAR BIOSYNTHETIC PROTEIN FLIR"/>
    <property type="match status" value="1"/>
</dbReference>
<evidence type="ECO:0000313" key="11">
    <source>
        <dbReference type="EMBL" id="SDF10447.1"/>
    </source>
</evidence>
<dbReference type="InterPro" id="IPR006303">
    <property type="entry name" value="FliR"/>
</dbReference>
<evidence type="ECO:0000256" key="1">
    <source>
        <dbReference type="ARBA" id="ARBA00002578"/>
    </source>
</evidence>
<evidence type="ECO:0000256" key="2">
    <source>
        <dbReference type="ARBA" id="ARBA00009772"/>
    </source>
</evidence>
<dbReference type="STRING" id="571438.SAMN05192586_101241"/>
<protein>
    <recommendedName>
        <fullName evidence="3 9">Flagellar biosynthetic protein FliR</fullName>
    </recommendedName>
</protein>
<dbReference type="EMBL" id="FNBX01000001">
    <property type="protein sequence ID" value="SDF10447.1"/>
    <property type="molecule type" value="Genomic_DNA"/>
</dbReference>
<evidence type="ECO:0000313" key="12">
    <source>
        <dbReference type="Proteomes" id="UP000199355"/>
    </source>
</evidence>
<dbReference type="NCBIfam" id="TIGR01400">
    <property type="entry name" value="fliR"/>
    <property type="match status" value="1"/>
</dbReference>